<accession>A0A5B7ECF7</accession>
<evidence type="ECO:0000313" key="2">
    <source>
        <dbReference type="Proteomes" id="UP000324222"/>
    </source>
</evidence>
<reference evidence="1 2" key="1">
    <citation type="submission" date="2019-05" db="EMBL/GenBank/DDBJ databases">
        <title>Another draft genome of Portunus trituberculatus and its Hox gene families provides insights of decapod evolution.</title>
        <authorList>
            <person name="Jeong J.-H."/>
            <person name="Song I."/>
            <person name="Kim S."/>
            <person name="Choi T."/>
            <person name="Kim D."/>
            <person name="Ryu S."/>
            <person name="Kim W."/>
        </authorList>
    </citation>
    <scope>NUCLEOTIDE SEQUENCE [LARGE SCALE GENOMIC DNA]</scope>
    <source>
        <tissue evidence="1">Muscle</tissue>
    </source>
</reference>
<sequence length="189" mass="21180">MNRKFRFVAGKQRRNLMTFKQNYTACILSWKTARRGHDSDHGGGRIYCRPSFLTFLSITPVAAAVLTPRRRRLPITVDSSSVLADAVLAGRLSLRHECAGREEPAGTCCLAPTGTPRATARLEGQTCMSPRRLTLGKYSYDLKSRQHHDTMALASPGLHATFSNVCCFPLTYCRHRRTAAREVNKWRGL</sequence>
<protein>
    <submittedName>
        <fullName evidence="1">Uncharacterized protein</fullName>
    </submittedName>
</protein>
<keyword evidence="2" id="KW-1185">Reference proteome</keyword>
<dbReference type="Proteomes" id="UP000324222">
    <property type="component" value="Unassembled WGS sequence"/>
</dbReference>
<comment type="caution">
    <text evidence="1">The sequence shown here is derived from an EMBL/GenBank/DDBJ whole genome shotgun (WGS) entry which is preliminary data.</text>
</comment>
<organism evidence="1 2">
    <name type="scientific">Portunus trituberculatus</name>
    <name type="common">Swimming crab</name>
    <name type="synonym">Neptunus trituberculatus</name>
    <dbReference type="NCBI Taxonomy" id="210409"/>
    <lineage>
        <taxon>Eukaryota</taxon>
        <taxon>Metazoa</taxon>
        <taxon>Ecdysozoa</taxon>
        <taxon>Arthropoda</taxon>
        <taxon>Crustacea</taxon>
        <taxon>Multicrustacea</taxon>
        <taxon>Malacostraca</taxon>
        <taxon>Eumalacostraca</taxon>
        <taxon>Eucarida</taxon>
        <taxon>Decapoda</taxon>
        <taxon>Pleocyemata</taxon>
        <taxon>Brachyura</taxon>
        <taxon>Eubrachyura</taxon>
        <taxon>Portunoidea</taxon>
        <taxon>Portunidae</taxon>
        <taxon>Portuninae</taxon>
        <taxon>Portunus</taxon>
    </lineage>
</organism>
<name>A0A5B7ECF7_PORTR</name>
<proteinExistence type="predicted"/>
<dbReference type="AlphaFoldDB" id="A0A5B7ECF7"/>
<dbReference type="EMBL" id="VSRR010002335">
    <property type="protein sequence ID" value="MPC30896.1"/>
    <property type="molecule type" value="Genomic_DNA"/>
</dbReference>
<evidence type="ECO:0000313" key="1">
    <source>
        <dbReference type="EMBL" id="MPC30896.1"/>
    </source>
</evidence>
<gene>
    <name evidence="1" type="ORF">E2C01_024168</name>
</gene>